<dbReference type="Pfam" id="PF13279">
    <property type="entry name" value="4HBT_2"/>
    <property type="match status" value="1"/>
</dbReference>
<gene>
    <name evidence="1" type="ORF">IV417_11075</name>
</gene>
<keyword evidence="2" id="KW-1185">Reference proteome</keyword>
<dbReference type="RefSeq" id="WP_327794154.1">
    <property type="nucleotide sequence ID" value="NZ_JADQAZ010000002.1"/>
</dbReference>
<dbReference type="Gene3D" id="3.10.129.10">
    <property type="entry name" value="Hotdog Thioesterase"/>
    <property type="match status" value="1"/>
</dbReference>
<dbReference type="InterPro" id="IPR029069">
    <property type="entry name" value="HotDog_dom_sf"/>
</dbReference>
<reference evidence="1 2" key="1">
    <citation type="journal article" date="2021" name="Arch. Microbiol.">
        <title>Harenicola maris gen. nov., sp. nov. isolated from the Sea of Japan shallow sediments.</title>
        <authorList>
            <person name="Romanenko L.A."/>
            <person name="Kurilenko V.V."/>
            <person name="Chernysheva N.Y."/>
            <person name="Tekutyeva L.A."/>
            <person name="Velansky P.V."/>
            <person name="Svetashev V.I."/>
            <person name="Isaeva M.P."/>
        </authorList>
    </citation>
    <scope>NUCLEOTIDE SEQUENCE [LARGE SCALE GENOMIC DNA]</scope>
    <source>
        <strain evidence="1 2">KMM 3653</strain>
    </source>
</reference>
<dbReference type="EMBL" id="JADQAZ010000002">
    <property type="protein sequence ID" value="MBT0957934.1"/>
    <property type="molecule type" value="Genomic_DNA"/>
</dbReference>
<dbReference type="CDD" id="cd00586">
    <property type="entry name" value="4HBT"/>
    <property type="match status" value="1"/>
</dbReference>
<proteinExistence type="predicted"/>
<evidence type="ECO:0000313" key="1">
    <source>
        <dbReference type="EMBL" id="MBT0957934.1"/>
    </source>
</evidence>
<name>A0AAP2CNZ0_9RHOB</name>
<organism evidence="1 2">
    <name type="scientific">Harenicola maris</name>
    <dbReference type="NCBI Taxonomy" id="2841044"/>
    <lineage>
        <taxon>Bacteria</taxon>
        <taxon>Pseudomonadati</taxon>
        <taxon>Pseudomonadota</taxon>
        <taxon>Alphaproteobacteria</taxon>
        <taxon>Rhodobacterales</taxon>
        <taxon>Paracoccaceae</taxon>
        <taxon>Harenicola</taxon>
    </lineage>
</organism>
<sequence>MLELYETHVPAEWIDEFGHMNLAHYVTLCDQATYAFWNRVNAPKVLEEREGHEYAVLESHICYLDELAEGEFARVTTQLLEADAKRFILFHRVLKADGTLAATNEIKTLGFNLETRRAESFLPHVAKAIEADLAAQASLPRPDSAGQGIALSRKR</sequence>
<dbReference type="SUPFAM" id="SSF54637">
    <property type="entry name" value="Thioesterase/thiol ester dehydrase-isomerase"/>
    <property type="match status" value="1"/>
</dbReference>
<accession>A0AAP2CNZ0</accession>
<dbReference type="Proteomes" id="UP001315686">
    <property type="component" value="Unassembled WGS sequence"/>
</dbReference>
<protein>
    <submittedName>
        <fullName evidence="1">Thioesterase family protein</fullName>
    </submittedName>
</protein>
<dbReference type="AlphaFoldDB" id="A0AAP2CNZ0"/>
<evidence type="ECO:0000313" key="2">
    <source>
        <dbReference type="Proteomes" id="UP001315686"/>
    </source>
</evidence>
<comment type="caution">
    <text evidence="1">The sequence shown here is derived from an EMBL/GenBank/DDBJ whole genome shotgun (WGS) entry which is preliminary data.</text>
</comment>